<feature type="region of interest" description="Disordered" evidence="2">
    <location>
        <begin position="392"/>
        <end position="427"/>
    </location>
</feature>
<keyword evidence="5" id="KW-1185">Reference proteome</keyword>
<reference evidence="4" key="1">
    <citation type="journal article" date="2020" name="G3 (Bethesda)">
        <title>High-Quality Assemblies for Three Invasive Social Wasps from the &lt;i&gt;Vespula&lt;/i&gt; Genus.</title>
        <authorList>
            <person name="Harrop T.W.R."/>
            <person name="Guhlin J."/>
            <person name="McLaughlin G.M."/>
            <person name="Permina E."/>
            <person name="Stockwell P."/>
            <person name="Gilligan J."/>
            <person name="Le Lec M.F."/>
            <person name="Gruber M.A.M."/>
            <person name="Quinn O."/>
            <person name="Lovegrove M."/>
            <person name="Duncan E.J."/>
            <person name="Remnant E.J."/>
            <person name="Van Eeckhoven J."/>
            <person name="Graham B."/>
            <person name="Knapp R.A."/>
            <person name="Langford K.W."/>
            <person name="Kronenberg Z."/>
            <person name="Press M.O."/>
            <person name="Eacker S.M."/>
            <person name="Wilson-Rankin E.E."/>
            <person name="Purcell J."/>
            <person name="Lester P.J."/>
            <person name="Dearden P.K."/>
        </authorList>
    </citation>
    <scope>NUCLEOTIDE SEQUENCE</scope>
    <source>
        <strain evidence="4">Linc-1</strain>
    </source>
</reference>
<feature type="compositionally biased region" description="Acidic residues" evidence="2">
    <location>
        <begin position="281"/>
        <end position="290"/>
    </location>
</feature>
<dbReference type="PANTHER" id="PTHR31569">
    <property type="entry name" value="SWIM-TYPE DOMAIN-CONTAINING PROTEIN"/>
    <property type="match status" value="1"/>
</dbReference>
<organism evidence="4 5">
    <name type="scientific">Vespula germanica</name>
    <name type="common">German yellow jacket</name>
    <name type="synonym">Paravespula germanica</name>
    <dbReference type="NCBI Taxonomy" id="30212"/>
    <lineage>
        <taxon>Eukaryota</taxon>
        <taxon>Metazoa</taxon>
        <taxon>Ecdysozoa</taxon>
        <taxon>Arthropoda</taxon>
        <taxon>Hexapoda</taxon>
        <taxon>Insecta</taxon>
        <taxon>Pterygota</taxon>
        <taxon>Neoptera</taxon>
        <taxon>Endopterygota</taxon>
        <taxon>Hymenoptera</taxon>
        <taxon>Apocrita</taxon>
        <taxon>Aculeata</taxon>
        <taxon>Vespoidea</taxon>
        <taxon>Vespidae</taxon>
        <taxon>Vespinae</taxon>
        <taxon>Vespula</taxon>
    </lineage>
</organism>
<dbReference type="InterPro" id="IPR048325">
    <property type="entry name" value="ZSWIM3_N"/>
</dbReference>
<feature type="region of interest" description="Disordered" evidence="2">
    <location>
        <begin position="267"/>
        <end position="292"/>
    </location>
</feature>
<sequence length="558" mass="63679">MKRVDDKKDAPKVVYLHTKNGAKARLLVVIFMMDASSVEDNDVSFRLGEMFDSYEELEHKLEKFSKRSLVHYWRRDSRTVSGAHMKTARPISERLKYYSVKYACIYGGQKFLPRGAGRRQSQSIRTNCPAHIMLRASKDGTKLEVTSVNNEHNHEISEELFKNLPQERKLCGEIKQEVQDLMQLHIDRKRLKEYVRLRTNKILRSKDLFNIAAANKQKKDITPERAYQLFKKIHDIEKMQGVHGERKLYSESEDEIAQTIKRMKKEQESAWGQDGLSPELEVSEGNDGDDSYGGQLTQEEVVDEMDATEGKLLRTNNEGDIITTNGEIVGELVMEDGDPSVIVESIVNADGSVFVDERDFNTYCSNHLSHTVDDSQSPNSQVLDIDAITSSTNIEKMTKDPTSSHKIQNRSLTSQPQQTSKSANDFNETADSRIWIMKEATSMEAEVDSSPESETNGSKCAAIIKGDIDTNDVVLTDEASHQLLQEQLAVLRAERGKLHHETEMLKLKKDKLKLQINCYTNELKKQEMEKEKLRLEIKLLQSKVMEDSNDVSHYIFVP</sequence>
<feature type="compositionally biased region" description="Polar residues" evidence="2">
    <location>
        <begin position="404"/>
        <end position="427"/>
    </location>
</feature>
<gene>
    <name evidence="4" type="ORF">HZH68_016552</name>
</gene>
<feature type="domain" description="ZSWIM3 N-terminal" evidence="3">
    <location>
        <begin position="46"/>
        <end position="154"/>
    </location>
</feature>
<name>A0A834MPQ0_VESGE</name>
<evidence type="ECO:0000256" key="1">
    <source>
        <dbReference type="SAM" id="Coils"/>
    </source>
</evidence>
<dbReference type="PANTHER" id="PTHR31569:SF4">
    <property type="entry name" value="SWIM-TYPE DOMAIN-CONTAINING PROTEIN"/>
    <property type="match status" value="1"/>
</dbReference>
<evidence type="ECO:0000259" key="3">
    <source>
        <dbReference type="Pfam" id="PF21599"/>
    </source>
</evidence>
<accession>A0A834MPQ0</accession>
<dbReference type="EMBL" id="JACSDZ010000023">
    <property type="protein sequence ID" value="KAF7380687.1"/>
    <property type="molecule type" value="Genomic_DNA"/>
</dbReference>
<dbReference type="Proteomes" id="UP000617340">
    <property type="component" value="Unassembled WGS sequence"/>
</dbReference>
<dbReference type="AlphaFoldDB" id="A0A834MPQ0"/>
<comment type="caution">
    <text evidence="4">The sequence shown here is derived from an EMBL/GenBank/DDBJ whole genome shotgun (WGS) entry which is preliminary data.</text>
</comment>
<protein>
    <recommendedName>
        <fullName evidence="3">ZSWIM3 N-terminal domain-containing protein</fullName>
    </recommendedName>
</protein>
<evidence type="ECO:0000256" key="2">
    <source>
        <dbReference type="SAM" id="MobiDB-lite"/>
    </source>
</evidence>
<keyword evidence="1" id="KW-0175">Coiled coil</keyword>
<evidence type="ECO:0000313" key="5">
    <source>
        <dbReference type="Proteomes" id="UP000617340"/>
    </source>
</evidence>
<dbReference type="InterPro" id="IPR052579">
    <property type="entry name" value="Zinc_finger_SWIM"/>
</dbReference>
<proteinExistence type="predicted"/>
<feature type="coiled-coil region" evidence="1">
    <location>
        <begin position="509"/>
        <end position="550"/>
    </location>
</feature>
<dbReference type="Pfam" id="PF21599">
    <property type="entry name" value="ZSWIM3_N"/>
    <property type="match status" value="1"/>
</dbReference>
<evidence type="ECO:0000313" key="4">
    <source>
        <dbReference type="EMBL" id="KAF7380687.1"/>
    </source>
</evidence>